<dbReference type="GO" id="GO:0051721">
    <property type="term" value="F:protein phosphatase 2A binding"/>
    <property type="evidence" value="ECO:0007669"/>
    <property type="project" value="TreeGrafter"/>
</dbReference>
<name>A0A061IZM7_TRYRA</name>
<dbReference type="VEuPathDB" id="TriTrypDB:TRSC58_04971"/>
<dbReference type="PANTHER" id="PTHR10933">
    <property type="entry name" value="IMMUNOGLOBULIN-BINDING PROTEIN 1"/>
    <property type="match status" value="1"/>
</dbReference>
<dbReference type="GO" id="GO:0005829">
    <property type="term" value="C:cytosol"/>
    <property type="evidence" value="ECO:0007669"/>
    <property type="project" value="TreeGrafter"/>
</dbReference>
<dbReference type="Proteomes" id="UP000031737">
    <property type="component" value="Unassembled WGS sequence"/>
</dbReference>
<dbReference type="AlphaFoldDB" id="A0A061IZM7"/>
<evidence type="ECO:0000256" key="1">
    <source>
        <dbReference type="SAM" id="Coils"/>
    </source>
</evidence>
<feature type="compositionally biased region" description="Low complexity" evidence="2">
    <location>
        <begin position="150"/>
        <end position="168"/>
    </location>
</feature>
<dbReference type="InterPro" id="IPR038511">
    <property type="entry name" value="TAP42/TAP46-like_sf"/>
</dbReference>
<organism evidence="3 4">
    <name type="scientific">Trypanosoma rangeli SC58</name>
    <dbReference type="NCBI Taxonomy" id="429131"/>
    <lineage>
        <taxon>Eukaryota</taxon>
        <taxon>Discoba</taxon>
        <taxon>Euglenozoa</taxon>
        <taxon>Kinetoplastea</taxon>
        <taxon>Metakinetoplastina</taxon>
        <taxon>Trypanosomatida</taxon>
        <taxon>Trypanosomatidae</taxon>
        <taxon>Trypanosoma</taxon>
        <taxon>Herpetosoma</taxon>
    </lineage>
</organism>
<evidence type="ECO:0000313" key="4">
    <source>
        <dbReference type="Proteomes" id="UP000031737"/>
    </source>
</evidence>
<keyword evidence="4" id="KW-1185">Reference proteome</keyword>
<feature type="coiled-coil region" evidence="1">
    <location>
        <begin position="206"/>
        <end position="240"/>
    </location>
</feature>
<dbReference type="EMBL" id="AUPL01004971">
    <property type="protein sequence ID" value="ESL07341.1"/>
    <property type="molecule type" value="Genomic_DNA"/>
</dbReference>
<feature type="region of interest" description="Disordered" evidence="2">
    <location>
        <begin position="396"/>
        <end position="448"/>
    </location>
</feature>
<keyword evidence="1" id="KW-0175">Coiled coil</keyword>
<proteinExistence type="predicted"/>
<dbReference type="PANTHER" id="PTHR10933:SF9">
    <property type="entry name" value="IMMUNOGLOBULIN-BINDING PROTEIN 1"/>
    <property type="match status" value="1"/>
</dbReference>
<sequence>MYAMRSFFCFFLTVNSADFIGFASFASLLYLNGRCPFIIVSFFFVMGRRDKAKTVMSTDGSNLTVKGQFSQLLRQYEEGILRGLPAEETGALARTLIPQFELLWHQMAAVGIISPNEHLDELSTNSLELLWIPYIIADLYQRVQGPMPTPGVVSSSSSAPGPSSATGMTREEALTASKRWCDEFFQWMLDYELVDEQTLEKYRSLSSEQRTQRLELSRKRRELEEEKLRYEEQVQYLLAKRKHVEALMKADDDELEHTNGDEEEALRNRALSRLRWSIYECCQQLQLSSRELEMLQALSPEQRQAISIEHQKTLEAVQRGEKSLGRHTYTILPGGLITPGGPIPTAQLSSVGMSAVANQQDFRQRVVDELMLERNVPTMTLQEFAEAEMADVQRRMDASAAVQRQQAEEDERLGPEGVEERQRQRDIQLSEWKEEHPPIGQTARGNYA</sequence>
<gene>
    <name evidence="3" type="ORF">TRSC58_04971</name>
</gene>
<dbReference type="InterPro" id="IPR007304">
    <property type="entry name" value="TAP46-like"/>
</dbReference>
<evidence type="ECO:0000313" key="3">
    <source>
        <dbReference type="EMBL" id="ESL07341.1"/>
    </source>
</evidence>
<dbReference type="Pfam" id="PF04177">
    <property type="entry name" value="TAP42"/>
    <property type="match status" value="1"/>
</dbReference>
<feature type="region of interest" description="Disordered" evidence="2">
    <location>
        <begin position="148"/>
        <end position="170"/>
    </location>
</feature>
<reference evidence="3 4" key="1">
    <citation type="submission" date="2013-07" db="EMBL/GenBank/DDBJ databases">
        <authorList>
            <person name="Stoco P.H."/>
            <person name="Wagner G."/>
            <person name="Gerber A."/>
            <person name="Zaha A."/>
            <person name="Thompson C."/>
            <person name="Bartholomeu D.C."/>
            <person name="Luckemeyer D.D."/>
            <person name="Bahia D."/>
            <person name="Loreto E."/>
            <person name="Prestes E.B."/>
            <person name="Lima F.M."/>
            <person name="Rodrigues-Luiz G."/>
            <person name="Vallejo G.A."/>
            <person name="Filho J.F."/>
            <person name="Monteiro K.M."/>
            <person name="Tyler K.M."/>
            <person name="de Almeida L.G."/>
            <person name="Ortiz M.F."/>
            <person name="Siervo M.A."/>
            <person name="de Moraes M.H."/>
            <person name="Cunha O.L."/>
            <person name="Mendonca-Neto R."/>
            <person name="Silva R."/>
            <person name="Teixeira S.M."/>
            <person name="Murta S.M."/>
            <person name="Sincero T.C."/>
            <person name="Mendes T.A."/>
            <person name="Urmenyi T.P."/>
            <person name="Silva V.G."/>
            <person name="da Rocha W.D."/>
            <person name="Andersson B."/>
            <person name="Romanha A.J."/>
            <person name="Steindel M."/>
            <person name="de Vasconcelos A.T."/>
            <person name="Grisard E.C."/>
        </authorList>
    </citation>
    <scope>NUCLEOTIDE SEQUENCE [LARGE SCALE GENOMIC DNA]</scope>
    <source>
        <strain evidence="3 4">SC58</strain>
    </source>
</reference>
<dbReference type="OrthoDB" id="10261753at2759"/>
<dbReference type="FunFam" id="1.25.40.540:FF:000006">
    <property type="entry name" value="Predicted protein"/>
    <property type="match status" value="1"/>
</dbReference>
<dbReference type="GO" id="GO:0035303">
    <property type="term" value="P:regulation of dephosphorylation"/>
    <property type="evidence" value="ECO:0007669"/>
    <property type="project" value="TreeGrafter"/>
</dbReference>
<evidence type="ECO:0008006" key="5">
    <source>
        <dbReference type="Google" id="ProtNLM"/>
    </source>
</evidence>
<comment type="caution">
    <text evidence="3">The sequence shown here is derived from an EMBL/GenBank/DDBJ whole genome shotgun (WGS) entry which is preliminary data.</text>
</comment>
<protein>
    <recommendedName>
        <fullName evidence="5">TAP42-like family</fullName>
    </recommendedName>
</protein>
<dbReference type="Gene3D" id="1.25.40.540">
    <property type="entry name" value="TAP42-like family"/>
    <property type="match status" value="1"/>
</dbReference>
<accession>A0A061IZM7</accession>
<dbReference type="GO" id="GO:0009966">
    <property type="term" value="P:regulation of signal transduction"/>
    <property type="evidence" value="ECO:0007669"/>
    <property type="project" value="InterPro"/>
</dbReference>
<feature type="compositionally biased region" description="Basic and acidic residues" evidence="2">
    <location>
        <begin position="412"/>
        <end position="437"/>
    </location>
</feature>
<evidence type="ECO:0000256" key="2">
    <source>
        <dbReference type="SAM" id="MobiDB-lite"/>
    </source>
</evidence>